<feature type="DNA-binding region" description="H-T-H motif" evidence="5">
    <location>
        <begin position="25"/>
        <end position="44"/>
    </location>
</feature>
<dbReference type="InterPro" id="IPR050109">
    <property type="entry name" value="HTH-type_TetR-like_transc_reg"/>
</dbReference>
<feature type="region of interest" description="Disordered" evidence="6">
    <location>
        <begin position="149"/>
        <end position="171"/>
    </location>
</feature>
<dbReference type="InterPro" id="IPR009057">
    <property type="entry name" value="Homeodomain-like_sf"/>
</dbReference>
<dbReference type="Pfam" id="PF02909">
    <property type="entry name" value="TetR_C_1"/>
    <property type="match status" value="1"/>
</dbReference>
<name>A0ABV9LE06_9ACTN</name>
<evidence type="ECO:0000256" key="1">
    <source>
        <dbReference type="ARBA" id="ARBA00022491"/>
    </source>
</evidence>
<dbReference type="PRINTS" id="PR00455">
    <property type="entry name" value="HTHTETR"/>
</dbReference>
<evidence type="ECO:0000259" key="7">
    <source>
        <dbReference type="PROSITE" id="PS50977"/>
    </source>
</evidence>
<dbReference type="Pfam" id="PF00440">
    <property type="entry name" value="TetR_N"/>
    <property type="match status" value="1"/>
</dbReference>
<dbReference type="Proteomes" id="UP001596025">
    <property type="component" value="Unassembled WGS sequence"/>
</dbReference>
<dbReference type="SUPFAM" id="SSF46689">
    <property type="entry name" value="Homeodomain-like"/>
    <property type="match status" value="1"/>
</dbReference>
<proteinExistence type="predicted"/>
<dbReference type="InterPro" id="IPR004111">
    <property type="entry name" value="Repressor_TetR_C"/>
</dbReference>
<dbReference type="InterPro" id="IPR036271">
    <property type="entry name" value="Tet_transcr_reg_TetR-rel_C_sf"/>
</dbReference>
<protein>
    <submittedName>
        <fullName evidence="8">TetR/AcrR family transcriptional regulator C-terminal domain-containing protein</fullName>
    </submittedName>
</protein>
<accession>A0ABV9LE06</accession>
<evidence type="ECO:0000256" key="5">
    <source>
        <dbReference type="PROSITE-ProRule" id="PRU00335"/>
    </source>
</evidence>
<dbReference type="PANTHER" id="PTHR30055:SF151">
    <property type="entry name" value="TRANSCRIPTIONAL REGULATORY PROTEIN"/>
    <property type="match status" value="1"/>
</dbReference>
<dbReference type="PROSITE" id="PS01081">
    <property type="entry name" value="HTH_TETR_1"/>
    <property type="match status" value="1"/>
</dbReference>
<dbReference type="Gene3D" id="1.10.357.10">
    <property type="entry name" value="Tetracycline Repressor, domain 2"/>
    <property type="match status" value="1"/>
</dbReference>
<keyword evidence="1" id="KW-0678">Repressor</keyword>
<dbReference type="PANTHER" id="PTHR30055">
    <property type="entry name" value="HTH-TYPE TRANSCRIPTIONAL REGULATOR RUTR"/>
    <property type="match status" value="1"/>
</dbReference>
<dbReference type="PRINTS" id="PR00400">
    <property type="entry name" value="TETREPRESSOR"/>
</dbReference>
<feature type="region of interest" description="Disordered" evidence="6">
    <location>
        <begin position="208"/>
        <end position="234"/>
    </location>
</feature>
<evidence type="ECO:0000256" key="3">
    <source>
        <dbReference type="ARBA" id="ARBA00023125"/>
    </source>
</evidence>
<keyword evidence="3 5" id="KW-0238">DNA-binding</keyword>
<dbReference type="EMBL" id="JBHSGR010000002">
    <property type="protein sequence ID" value="MFC4692393.1"/>
    <property type="molecule type" value="Genomic_DNA"/>
</dbReference>
<keyword evidence="2" id="KW-0805">Transcription regulation</keyword>
<evidence type="ECO:0000256" key="4">
    <source>
        <dbReference type="ARBA" id="ARBA00023163"/>
    </source>
</evidence>
<feature type="domain" description="HTH tetR-type" evidence="7">
    <location>
        <begin position="2"/>
        <end position="62"/>
    </location>
</feature>
<dbReference type="SUPFAM" id="SSF48498">
    <property type="entry name" value="Tetracyclin repressor-like, C-terminal domain"/>
    <property type="match status" value="1"/>
</dbReference>
<gene>
    <name evidence="8" type="ORF">ACFO3M_03230</name>
</gene>
<dbReference type="PROSITE" id="PS50977">
    <property type="entry name" value="HTH_TETR_2"/>
    <property type="match status" value="1"/>
</dbReference>
<dbReference type="RefSeq" id="WP_387986253.1">
    <property type="nucleotide sequence ID" value="NZ_JBHSGR010000002.1"/>
</dbReference>
<evidence type="ECO:0000313" key="8">
    <source>
        <dbReference type="EMBL" id="MFC4692393.1"/>
    </source>
</evidence>
<dbReference type="InterPro" id="IPR003012">
    <property type="entry name" value="Tet_transcr_reg_TetR"/>
</dbReference>
<keyword evidence="9" id="KW-1185">Reference proteome</keyword>
<sequence length="234" mass="25125">MPISRDDVVRAAVEVLDEEGLAGLTLRGVAARLGVSAPTLYWHVRDKRHLLDLVADSVLAEVPESTRAPRPGEPVWEWLAEASRVRRALLLAHRDSVQVVAGNRPTEVALPGIERTLRVLVEAGLEPGEAVRVVTALGSFVLGDALETQTALDRPTGEPDGGPLGDPDRFPTLAAAVPTAGGDEERFEEGLALFLDGLRARLERRDRARREAALDCPAPEVERLGPGAPVTARD</sequence>
<dbReference type="Gene3D" id="1.10.10.60">
    <property type="entry name" value="Homeodomain-like"/>
    <property type="match status" value="1"/>
</dbReference>
<comment type="caution">
    <text evidence="8">The sequence shown here is derived from an EMBL/GenBank/DDBJ whole genome shotgun (WGS) entry which is preliminary data.</text>
</comment>
<evidence type="ECO:0000256" key="2">
    <source>
        <dbReference type="ARBA" id="ARBA00023015"/>
    </source>
</evidence>
<reference evidence="9" key="1">
    <citation type="journal article" date="2019" name="Int. J. Syst. Evol. Microbiol.">
        <title>The Global Catalogue of Microorganisms (GCM) 10K type strain sequencing project: providing services to taxonomists for standard genome sequencing and annotation.</title>
        <authorList>
            <consortium name="The Broad Institute Genomics Platform"/>
            <consortium name="The Broad Institute Genome Sequencing Center for Infectious Disease"/>
            <person name="Wu L."/>
            <person name="Ma J."/>
        </authorList>
    </citation>
    <scope>NUCLEOTIDE SEQUENCE [LARGE SCALE GENOMIC DNA]</scope>
    <source>
        <strain evidence="9">CCUG 62763</strain>
    </source>
</reference>
<dbReference type="InterPro" id="IPR001647">
    <property type="entry name" value="HTH_TetR"/>
</dbReference>
<evidence type="ECO:0000313" key="9">
    <source>
        <dbReference type="Proteomes" id="UP001596025"/>
    </source>
</evidence>
<organism evidence="8 9">
    <name type="scientific">Geodermatophilus arenarius</name>
    <dbReference type="NCBI Taxonomy" id="1137990"/>
    <lineage>
        <taxon>Bacteria</taxon>
        <taxon>Bacillati</taxon>
        <taxon>Actinomycetota</taxon>
        <taxon>Actinomycetes</taxon>
        <taxon>Geodermatophilales</taxon>
        <taxon>Geodermatophilaceae</taxon>
        <taxon>Geodermatophilus</taxon>
    </lineage>
</organism>
<evidence type="ECO:0000256" key="6">
    <source>
        <dbReference type="SAM" id="MobiDB-lite"/>
    </source>
</evidence>
<keyword evidence="4" id="KW-0804">Transcription</keyword>
<dbReference type="InterPro" id="IPR023772">
    <property type="entry name" value="DNA-bd_HTH_TetR-type_CS"/>
</dbReference>